<dbReference type="InterPro" id="IPR000552">
    <property type="entry name" value="Ribosomal_eL44"/>
</dbReference>
<evidence type="ECO:0000313" key="6">
    <source>
        <dbReference type="Proteomes" id="UP001488838"/>
    </source>
</evidence>
<evidence type="ECO:0000256" key="4">
    <source>
        <dbReference type="SAM" id="MobiDB-lite"/>
    </source>
</evidence>
<evidence type="ECO:0000313" key="5">
    <source>
        <dbReference type="EMBL" id="KAK7812453.1"/>
    </source>
</evidence>
<dbReference type="GO" id="GO:0005840">
    <property type="term" value="C:ribosome"/>
    <property type="evidence" value="ECO:0007669"/>
    <property type="project" value="UniProtKB-KW"/>
</dbReference>
<evidence type="ECO:0000256" key="1">
    <source>
        <dbReference type="ARBA" id="ARBA00009364"/>
    </source>
</evidence>
<dbReference type="InterPro" id="IPR011332">
    <property type="entry name" value="Ribosomal_zn-bd"/>
</dbReference>
<dbReference type="InterPro" id="IPR053708">
    <property type="entry name" value="Ribosomal_LSU_eL42"/>
</dbReference>
<protein>
    <submittedName>
        <fullName evidence="5">Uncharacterized protein</fullName>
    </submittedName>
</protein>
<gene>
    <name evidence="5" type="ORF">U0070_001551</name>
</gene>
<name>A0AAW0IDQ0_MYOGA</name>
<dbReference type="GO" id="GO:0003735">
    <property type="term" value="F:structural constituent of ribosome"/>
    <property type="evidence" value="ECO:0007669"/>
    <property type="project" value="InterPro"/>
</dbReference>
<comment type="similarity">
    <text evidence="1">Belongs to the eukaryotic ribosomal protein eL42 family.</text>
</comment>
<dbReference type="EMBL" id="JBBHLL010000152">
    <property type="protein sequence ID" value="KAK7812453.1"/>
    <property type="molecule type" value="Genomic_DNA"/>
</dbReference>
<dbReference type="PANTHER" id="PTHR10369">
    <property type="entry name" value="60S RIBOSOMAL PROTEIN L36A/L44"/>
    <property type="match status" value="1"/>
</dbReference>
<accession>A0AAW0IDQ0</accession>
<sequence>MGIQKAQWKHWSQLKLEPFSVGTRVESYLTPPAQGLLEEGVHASLIKDGRARSKGVGDRVSLKIVGTLDPKQSDFPSPCHSPVLVLTSQLFRDTSTAKMVNVPKTRRTLCKKRGKHQSHNMAQDEKDSGSLYAPGKQRYHWKQSVVIMGKQSQFFQKEAKIAKKMVLRGLLPAPPLYSSLPTTIGRDCSRLGLTTAGAGRMYPSAMSQWLTWPKDPNVPGPYSTEQALNLILRLKIRSLYVAQAGHEFTAIFLLQSSDFWDYRPVAPDLPRQGLAI</sequence>
<evidence type="ECO:0000256" key="3">
    <source>
        <dbReference type="ARBA" id="ARBA00023274"/>
    </source>
</evidence>
<dbReference type="GO" id="GO:0006412">
    <property type="term" value="P:translation"/>
    <property type="evidence" value="ECO:0007669"/>
    <property type="project" value="InterPro"/>
</dbReference>
<keyword evidence="2" id="KW-0689">Ribosomal protein</keyword>
<comment type="caution">
    <text evidence="5">The sequence shown here is derived from an EMBL/GenBank/DDBJ whole genome shotgun (WGS) entry which is preliminary data.</text>
</comment>
<dbReference type="GO" id="GO:1990904">
    <property type="term" value="C:ribonucleoprotein complex"/>
    <property type="evidence" value="ECO:0007669"/>
    <property type="project" value="UniProtKB-KW"/>
</dbReference>
<proteinExistence type="inferred from homology"/>
<evidence type="ECO:0000256" key="2">
    <source>
        <dbReference type="ARBA" id="ARBA00022980"/>
    </source>
</evidence>
<organism evidence="5 6">
    <name type="scientific">Myodes glareolus</name>
    <name type="common">Bank vole</name>
    <name type="synonym">Clethrionomys glareolus</name>
    <dbReference type="NCBI Taxonomy" id="447135"/>
    <lineage>
        <taxon>Eukaryota</taxon>
        <taxon>Metazoa</taxon>
        <taxon>Chordata</taxon>
        <taxon>Craniata</taxon>
        <taxon>Vertebrata</taxon>
        <taxon>Euteleostomi</taxon>
        <taxon>Mammalia</taxon>
        <taxon>Eutheria</taxon>
        <taxon>Euarchontoglires</taxon>
        <taxon>Glires</taxon>
        <taxon>Rodentia</taxon>
        <taxon>Myomorpha</taxon>
        <taxon>Muroidea</taxon>
        <taxon>Cricetidae</taxon>
        <taxon>Arvicolinae</taxon>
        <taxon>Myodes</taxon>
    </lineage>
</organism>
<dbReference type="SUPFAM" id="SSF57829">
    <property type="entry name" value="Zn-binding ribosomal proteins"/>
    <property type="match status" value="1"/>
</dbReference>
<feature type="region of interest" description="Disordered" evidence="4">
    <location>
        <begin position="110"/>
        <end position="133"/>
    </location>
</feature>
<dbReference type="AlphaFoldDB" id="A0AAW0IDQ0"/>
<dbReference type="Gene3D" id="3.10.450.80">
    <property type="match status" value="1"/>
</dbReference>
<reference evidence="5 6" key="1">
    <citation type="journal article" date="2023" name="bioRxiv">
        <title>Conserved and derived expression patterns and positive selection on dental genes reveal complex evolutionary context of ever-growing rodent molars.</title>
        <authorList>
            <person name="Calamari Z.T."/>
            <person name="Song A."/>
            <person name="Cohen E."/>
            <person name="Akter M."/>
            <person name="Roy R.D."/>
            <person name="Hallikas O."/>
            <person name="Christensen M.M."/>
            <person name="Li P."/>
            <person name="Marangoni P."/>
            <person name="Jernvall J."/>
            <person name="Klein O.D."/>
        </authorList>
    </citation>
    <scope>NUCLEOTIDE SEQUENCE [LARGE SCALE GENOMIC DNA]</scope>
    <source>
        <strain evidence="5">V071</strain>
    </source>
</reference>
<dbReference type="GO" id="GO:0005829">
    <property type="term" value="C:cytosol"/>
    <property type="evidence" value="ECO:0007669"/>
    <property type="project" value="UniProtKB-ARBA"/>
</dbReference>
<dbReference type="Proteomes" id="UP001488838">
    <property type="component" value="Unassembled WGS sequence"/>
</dbReference>
<keyword evidence="6" id="KW-1185">Reference proteome</keyword>
<keyword evidence="3" id="KW-0687">Ribonucleoprotein</keyword>